<proteinExistence type="predicted"/>
<comment type="caution">
    <text evidence="1">The sequence shown here is derived from an EMBL/GenBank/DDBJ whole genome shotgun (WGS) entry which is preliminary data.</text>
</comment>
<evidence type="ECO:0000313" key="1">
    <source>
        <dbReference type="EMBL" id="KAI4316169.1"/>
    </source>
</evidence>
<name>A0ACB9LWH0_BAUVA</name>
<dbReference type="Proteomes" id="UP000828941">
    <property type="component" value="Chromosome 10"/>
</dbReference>
<evidence type="ECO:0000313" key="2">
    <source>
        <dbReference type="Proteomes" id="UP000828941"/>
    </source>
</evidence>
<protein>
    <submittedName>
        <fullName evidence="1">Uncharacterized protein</fullName>
    </submittedName>
</protein>
<organism evidence="1 2">
    <name type="scientific">Bauhinia variegata</name>
    <name type="common">Purple orchid tree</name>
    <name type="synonym">Phanera variegata</name>
    <dbReference type="NCBI Taxonomy" id="167791"/>
    <lineage>
        <taxon>Eukaryota</taxon>
        <taxon>Viridiplantae</taxon>
        <taxon>Streptophyta</taxon>
        <taxon>Embryophyta</taxon>
        <taxon>Tracheophyta</taxon>
        <taxon>Spermatophyta</taxon>
        <taxon>Magnoliopsida</taxon>
        <taxon>eudicotyledons</taxon>
        <taxon>Gunneridae</taxon>
        <taxon>Pentapetalae</taxon>
        <taxon>rosids</taxon>
        <taxon>fabids</taxon>
        <taxon>Fabales</taxon>
        <taxon>Fabaceae</taxon>
        <taxon>Cercidoideae</taxon>
        <taxon>Cercideae</taxon>
        <taxon>Bauhiniinae</taxon>
        <taxon>Bauhinia</taxon>
    </lineage>
</organism>
<gene>
    <name evidence="1" type="ORF">L6164_024175</name>
</gene>
<keyword evidence="2" id="KW-1185">Reference proteome</keyword>
<dbReference type="EMBL" id="CM039435">
    <property type="protein sequence ID" value="KAI4316169.1"/>
    <property type="molecule type" value="Genomic_DNA"/>
</dbReference>
<accession>A0ACB9LWH0</accession>
<sequence>MAANNREARRQRILERGSDRLALITGRIDSLPPSIDSSPLPLSQHSDPAPSQPLIPNDEASRLHVFDQSTTVSPHGEAEEWDSALQNHDPVSDTHLSKAYNGNSSTHPLRESEDNNEISRVPTPEVEQVLLPPDSSLDTSGTNQHSQPQTRETRFFNPSEISDAITISESTRRCCSVVIALLVVLSYLGFPLLGSWIMKSIISFRPLYLVLVTNITLVAVQLIAGKQRGLQRAAGRQNTTSRDEDGWAEHLGRTLEAALVIRNVMDAFFMDCSIYAIIVICGLSLVQIFSK</sequence>
<reference evidence="1 2" key="1">
    <citation type="journal article" date="2022" name="DNA Res.">
        <title>Chromosomal-level genome assembly of the orchid tree Bauhinia variegata (Leguminosae; Cercidoideae) supports the allotetraploid origin hypothesis of Bauhinia.</title>
        <authorList>
            <person name="Zhong Y."/>
            <person name="Chen Y."/>
            <person name="Zheng D."/>
            <person name="Pang J."/>
            <person name="Liu Y."/>
            <person name="Luo S."/>
            <person name="Meng S."/>
            <person name="Qian L."/>
            <person name="Wei D."/>
            <person name="Dai S."/>
            <person name="Zhou R."/>
        </authorList>
    </citation>
    <scope>NUCLEOTIDE SEQUENCE [LARGE SCALE GENOMIC DNA]</scope>
    <source>
        <strain evidence="1">BV-YZ2020</strain>
    </source>
</reference>